<sequence>MRSTAAASPTAARAGRHRSLNQQLEAMRREQGHYRRHYSELEAVCWDLLNGLAATETDGGGAHESRGMGRSPAVDSAATPSSPCPAPSLIPPAAAAHARSGERGLGCPPSLSCVGSHPSLSPSTEATTVRVSTQRAGESHPSDPLPLFQGSAVSWADPQRRTPRPCKTEVLSPQETQLLLSRLRKLHQWMSDLVTGVSAATSSARADVGCSVSGALSDASAAVKKAAKDVYLCGDSSASLLSSPRSTGESPQRCVTALRLHRAVDDLFMLFTQLQATLTDIVWCTSHPPALSTPARTHHDRDVEVERLRAINQQLRRVLRGYEQPHRAAKGAPRLQAHNAVKTSRGSTVPLPSSPPPGYTTSNEPGLFIALRRR</sequence>
<evidence type="ECO:0000256" key="1">
    <source>
        <dbReference type="SAM" id="MobiDB-lite"/>
    </source>
</evidence>
<feature type="compositionally biased region" description="Polar residues" evidence="1">
    <location>
        <begin position="341"/>
        <end position="351"/>
    </location>
</feature>
<dbReference type="Proteomes" id="UP000674143">
    <property type="component" value="Unassembled WGS sequence"/>
</dbReference>
<name>A0A836GRN8_9TRYP</name>
<dbReference type="GeneID" id="92362220"/>
<feature type="region of interest" description="Disordered" evidence="1">
    <location>
        <begin position="57"/>
        <end position="84"/>
    </location>
</feature>
<protein>
    <submittedName>
        <fullName evidence="2">Uncharacterized protein</fullName>
    </submittedName>
</protein>
<reference evidence="3" key="1">
    <citation type="journal article" date="2021" name="Microbiol. Resour. Announc.">
        <title>LGAAP: Leishmaniinae Genome Assembly and Annotation Pipeline.</title>
        <authorList>
            <person name="Almutairi H."/>
            <person name="Urbaniak M.D."/>
            <person name="Bates M.D."/>
            <person name="Jariyapan N."/>
            <person name="Kwakye-Nuako G."/>
            <person name="Thomaz-Soccol V."/>
            <person name="Al-Salem W.S."/>
            <person name="Dillon R.J."/>
            <person name="Bates P.A."/>
            <person name="Gatherer D."/>
        </authorList>
    </citation>
    <scope>NUCLEOTIDE SEQUENCE [LARGE SCALE GENOMIC DNA]</scope>
</reference>
<comment type="caution">
    <text evidence="2">The sequence shown here is derived from an EMBL/GenBank/DDBJ whole genome shotgun (WGS) entry which is preliminary data.</text>
</comment>
<dbReference type="EMBL" id="JAFHLR010000007">
    <property type="protein sequence ID" value="KAG5486897.1"/>
    <property type="molecule type" value="Genomic_DNA"/>
</dbReference>
<dbReference type="RefSeq" id="XP_067065691.1">
    <property type="nucleotide sequence ID" value="XM_067208286.1"/>
</dbReference>
<accession>A0A836GRN8</accession>
<organism evidence="2 3">
    <name type="scientific">Leishmania orientalis</name>
    <dbReference type="NCBI Taxonomy" id="2249476"/>
    <lineage>
        <taxon>Eukaryota</taxon>
        <taxon>Discoba</taxon>
        <taxon>Euglenozoa</taxon>
        <taxon>Kinetoplastea</taxon>
        <taxon>Metakinetoplastina</taxon>
        <taxon>Trypanosomatida</taxon>
        <taxon>Trypanosomatidae</taxon>
        <taxon>Leishmaniinae</taxon>
        <taxon>Leishmania</taxon>
    </lineage>
</organism>
<evidence type="ECO:0000313" key="2">
    <source>
        <dbReference type="EMBL" id="KAG5486897.1"/>
    </source>
</evidence>
<reference evidence="3" key="2">
    <citation type="journal article" date="2021" name="Sci. Data">
        <title>Chromosome-scale genome sequencing, assembly and annotation of six genomes from subfamily Leishmaniinae.</title>
        <authorList>
            <person name="Almutairi H."/>
            <person name="Urbaniak M.D."/>
            <person name="Bates M.D."/>
            <person name="Jariyapan N."/>
            <person name="Kwakye-Nuako G."/>
            <person name="Thomaz Soccol V."/>
            <person name="Al-Salem W.S."/>
            <person name="Dillon R.J."/>
            <person name="Bates P.A."/>
            <person name="Gatherer D."/>
        </authorList>
    </citation>
    <scope>NUCLEOTIDE SEQUENCE [LARGE SCALE GENOMIC DNA]</scope>
</reference>
<gene>
    <name evidence="2" type="ORF">LSCM4_06365</name>
</gene>
<evidence type="ECO:0000313" key="3">
    <source>
        <dbReference type="Proteomes" id="UP000674143"/>
    </source>
</evidence>
<proteinExistence type="predicted"/>
<feature type="compositionally biased region" description="Low complexity" evidence="1">
    <location>
        <begin position="1"/>
        <end position="13"/>
    </location>
</feature>
<keyword evidence="3" id="KW-1185">Reference proteome</keyword>
<feature type="region of interest" description="Disordered" evidence="1">
    <location>
        <begin position="323"/>
        <end position="366"/>
    </location>
</feature>
<dbReference type="AlphaFoldDB" id="A0A836GRN8"/>
<dbReference type="KEGG" id="loi:92362220"/>
<feature type="region of interest" description="Disordered" evidence="1">
    <location>
        <begin position="1"/>
        <end position="21"/>
    </location>
</feature>